<feature type="signal peptide" evidence="3">
    <location>
        <begin position="1"/>
        <end position="21"/>
    </location>
</feature>
<dbReference type="InterPro" id="IPR005770">
    <property type="entry name" value="PhnD"/>
</dbReference>
<dbReference type="Proteomes" id="UP000316196">
    <property type="component" value="Unassembled WGS sequence"/>
</dbReference>
<evidence type="ECO:0000313" key="4">
    <source>
        <dbReference type="EMBL" id="TQL57344.1"/>
    </source>
</evidence>
<dbReference type="GO" id="GO:0043190">
    <property type="term" value="C:ATP-binding cassette (ABC) transporter complex"/>
    <property type="evidence" value="ECO:0007669"/>
    <property type="project" value="InterPro"/>
</dbReference>
<dbReference type="NCBIfam" id="TIGR01098">
    <property type="entry name" value="3A0109s03R"/>
    <property type="match status" value="1"/>
</dbReference>
<dbReference type="PANTHER" id="PTHR35841:SF1">
    <property type="entry name" value="PHOSPHONATES-BINDING PERIPLASMIC PROTEIN"/>
    <property type="match status" value="1"/>
</dbReference>
<accession>A0A542ZAI8</accession>
<sequence length="306" mass="32473">MTNPKTLRCLAATVMTLLSIAATGCSTGSAPTADEPLVLQFVPTRTDSDMQAEAQPLATLLGDELGREVEVTIATDYSTIVEAMAAEQVDIGIMPPATYVLAHEQGAAEALLQAQIPAMDPETAQPTDELVDGFRGEILVGADSGITDLEDLRGRTIAAQNAASASGYIFPAVELGEAGLDIHDDLTLTTVSGIDSAIMAVLDGDVDAAFAFEGGRVLLSKDIEDITDKVKVLYLTDERIPNDAIAVHPAVDDGLKESIREAFFAIADDPEGHEIISSLYSHEGYVEADQEAYDIVRDYTERASDL</sequence>
<dbReference type="GO" id="GO:0055085">
    <property type="term" value="P:transmembrane transport"/>
    <property type="evidence" value="ECO:0007669"/>
    <property type="project" value="InterPro"/>
</dbReference>
<dbReference type="Gene3D" id="3.40.190.10">
    <property type="entry name" value="Periplasmic binding protein-like II"/>
    <property type="match status" value="2"/>
</dbReference>
<gene>
    <name evidence="4" type="ORF">FB460_2422</name>
</gene>
<feature type="chain" id="PRO_5039247752" evidence="3">
    <location>
        <begin position="22"/>
        <end position="306"/>
    </location>
</feature>
<evidence type="ECO:0000256" key="2">
    <source>
        <dbReference type="ARBA" id="ARBA00022729"/>
    </source>
</evidence>
<dbReference type="SUPFAM" id="SSF53850">
    <property type="entry name" value="Periplasmic binding protein-like II"/>
    <property type="match status" value="1"/>
</dbReference>
<dbReference type="CDD" id="cd01071">
    <property type="entry name" value="PBP2_PhnD_like"/>
    <property type="match status" value="1"/>
</dbReference>
<protein>
    <submittedName>
        <fullName evidence="4">Phosphonate transport system substrate-binding protein</fullName>
    </submittedName>
</protein>
<dbReference type="OrthoDB" id="9764656at2"/>
<dbReference type="EMBL" id="VFOR01000003">
    <property type="protein sequence ID" value="TQL57344.1"/>
    <property type="molecule type" value="Genomic_DNA"/>
</dbReference>
<dbReference type="PROSITE" id="PS51257">
    <property type="entry name" value="PROKAR_LIPOPROTEIN"/>
    <property type="match status" value="1"/>
</dbReference>
<dbReference type="PANTHER" id="PTHR35841">
    <property type="entry name" value="PHOSPHONATES-BINDING PERIPLASMIC PROTEIN"/>
    <property type="match status" value="1"/>
</dbReference>
<reference evidence="4 5" key="1">
    <citation type="submission" date="2019-06" db="EMBL/GenBank/DDBJ databases">
        <title>Sequencing the genomes of 1000 actinobacteria strains.</title>
        <authorList>
            <person name="Klenk H.-P."/>
        </authorList>
    </citation>
    <scope>NUCLEOTIDE SEQUENCE [LARGE SCALE GENOMIC DNA]</scope>
    <source>
        <strain evidence="4 5">DSM 8251</strain>
    </source>
</reference>
<organism evidence="4 5">
    <name type="scientific">Propioniferax innocua</name>
    <dbReference type="NCBI Taxonomy" id="1753"/>
    <lineage>
        <taxon>Bacteria</taxon>
        <taxon>Bacillati</taxon>
        <taxon>Actinomycetota</taxon>
        <taxon>Actinomycetes</taxon>
        <taxon>Propionibacteriales</taxon>
        <taxon>Propionibacteriaceae</taxon>
        <taxon>Propioniferax</taxon>
    </lineage>
</organism>
<keyword evidence="5" id="KW-1185">Reference proteome</keyword>
<comment type="similarity">
    <text evidence="1">Belongs to the phosphate/phosphite/phosphonate binding protein family.</text>
</comment>
<keyword evidence="2 3" id="KW-0732">Signal</keyword>
<comment type="caution">
    <text evidence="4">The sequence shown here is derived from an EMBL/GenBank/DDBJ whole genome shotgun (WGS) entry which is preliminary data.</text>
</comment>
<dbReference type="Pfam" id="PF12974">
    <property type="entry name" value="Phosphonate-bd"/>
    <property type="match status" value="1"/>
</dbReference>
<evidence type="ECO:0000256" key="1">
    <source>
        <dbReference type="ARBA" id="ARBA00007162"/>
    </source>
</evidence>
<name>A0A542ZAI8_9ACTN</name>
<evidence type="ECO:0000256" key="3">
    <source>
        <dbReference type="SAM" id="SignalP"/>
    </source>
</evidence>
<proteinExistence type="inferred from homology"/>
<evidence type="ECO:0000313" key="5">
    <source>
        <dbReference type="Proteomes" id="UP000316196"/>
    </source>
</evidence>
<dbReference type="AlphaFoldDB" id="A0A542ZAI8"/>